<feature type="transmembrane region" description="Helical" evidence="10">
    <location>
        <begin position="305"/>
        <end position="326"/>
    </location>
</feature>
<evidence type="ECO:0000256" key="7">
    <source>
        <dbReference type="ARBA" id="ARBA00023136"/>
    </source>
</evidence>
<keyword evidence="3 10" id="KW-0716">Sensory transduction</keyword>
<proteinExistence type="inferred from homology"/>
<dbReference type="PANTHER" id="PTHR21137:SF35">
    <property type="entry name" value="ODORANT RECEPTOR 19A-RELATED"/>
    <property type="match status" value="1"/>
</dbReference>
<evidence type="ECO:0000256" key="3">
    <source>
        <dbReference type="ARBA" id="ARBA00022606"/>
    </source>
</evidence>
<keyword evidence="6 10" id="KW-1133">Transmembrane helix</keyword>
<dbReference type="GO" id="GO:0005549">
    <property type="term" value="F:odorant binding"/>
    <property type="evidence" value="ECO:0007669"/>
    <property type="project" value="InterPro"/>
</dbReference>
<evidence type="ECO:0000256" key="4">
    <source>
        <dbReference type="ARBA" id="ARBA00022692"/>
    </source>
</evidence>
<evidence type="ECO:0000256" key="9">
    <source>
        <dbReference type="ARBA" id="ARBA00023224"/>
    </source>
</evidence>
<keyword evidence="8 10" id="KW-0675">Receptor</keyword>
<evidence type="ECO:0000256" key="8">
    <source>
        <dbReference type="ARBA" id="ARBA00023170"/>
    </source>
</evidence>
<keyword evidence="5 10" id="KW-0552">Olfaction</keyword>
<accession>A0A6J3L3Z5</accession>
<keyword evidence="9 10" id="KW-0807">Transducer</keyword>
<dbReference type="Proteomes" id="UP000504631">
    <property type="component" value="Unplaced"/>
</dbReference>
<keyword evidence="7 10" id="KW-0472">Membrane</keyword>
<dbReference type="RefSeq" id="XP_033359161.1">
    <property type="nucleotide sequence ID" value="XM_033503270.1"/>
</dbReference>
<feature type="transmembrane region" description="Helical" evidence="10">
    <location>
        <begin position="338"/>
        <end position="357"/>
    </location>
</feature>
<dbReference type="GO" id="GO:0007165">
    <property type="term" value="P:signal transduction"/>
    <property type="evidence" value="ECO:0007669"/>
    <property type="project" value="UniProtKB-KW"/>
</dbReference>
<dbReference type="GO" id="GO:0005886">
    <property type="term" value="C:plasma membrane"/>
    <property type="evidence" value="ECO:0007669"/>
    <property type="project" value="UniProtKB-SubCell"/>
</dbReference>
<protein>
    <recommendedName>
        <fullName evidence="10">Odorant receptor</fullName>
    </recommendedName>
</protein>
<sequence length="435" mass="50358">MAQEPGHEWMKPFRKLINLEISYIKYSGLGEIDSSSAFLNRAYFVYKIWMLIAMYIFAITLFLDIYVNRDNLPISTDDGCIFAGIFVVIYKAMNLQFHQKGITRLLDETLKCTDDLCEFSEVEYIKEIIEKHQVQSKMIFYGFTALGSILGTALLFFSPMEDGLLIRAKYPFNTTISPWHEISLVIETCAVFGGLLGIIGIDSFVLMICTLLTVLFDMLNVNFENCGIETKEHRGLIFIYNVSNLHCIVNLSLQTVESYDERIHANIRFNRKKLNNRFLYRYKTCFQFYQRLVCMTNDYNKLFNLSMFIQMLSSTSIICLSGFQAVVVGGQSSDVMKFGIYLSAAISQLLYICWIGNELNYASWTLDRSQWLSGWNNERLTNIVKMFTLSTMFTRRSITLKASVFYVLSLETFITIIRRSYSIYTLLNNMQVTDH</sequence>
<comment type="caution">
    <text evidence="10">Lacks conserved residue(s) required for the propagation of feature annotation.</text>
</comment>
<evidence type="ECO:0000313" key="12">
    <source>
        <dbReference type="RefSeq" id="XP_033359161.1"/>
    </source>
</evidence>
<dbReference type="InterPro" id="IPR004117">
    <property type="entry name" value="7tm6_olfct_rcpt"/>
</dbReference>
<keyword evidence="4 10" id="KW-0812">Transmembrane</keyword>
<keyword evidence="2" id="KW-1003">Cell membrane</keyword>
<dbReference type="KEGG" id="bvk:117238398"/>
<gene>
    <name evidence="12" type="primary">LOC117238398</name>
</gene>
<dbReference type="PANTHER" id="PTHR21137">
    <property type="entry name" value="ODORANT RECEPTOR"/>
    <property type="match status" value="1"/>
</dbReference>
<evidence type="ECO:0000256" key="6">
    <source>
        <dbReference type="ARBA" id="ARBA00022989"/>
    </source>
</evidence>
<feature type="transmembrane region" description="Helical" evidence="10">
    <location>
        <begin position="79"/>
        <end position="97"/>
    </location>
</feature>
<dbReference type="GO" id="GO:0004984">
    <property type="term" value="F:olfactory receptor activity"/>
    <property type="evidence" value="ECO:0007669"/>
    <property type="project" value="InterPro"/>
</dbReference>
<keyword evidence="11" id="KW-1185">Reference proteome</keyword>
<evidence type="ECO:0000256" key="1">
    <source>
        <dbReference type="ARBA" id="ARBA00004651"/>
    </source>
</evidence>
<evidence type="ECO:0000256" key="2">
    <source>
        <dbReference type="ARBA" id="ARBA00022475"/>
    </source>
</evidence>
<reference evidence="12" key="1">
    <citation type="submission" date="2025-08" db="UniProtKB">
        <authorList>
            <consortium name="RefSeq"/>
        </authorList>
    </citation>
    <scope>IDENTIFICATION</scope>
    <source>
        <tissue evidence="12">Muscle</tissue>
    </source>
</reference>
<feature type="transmembrane region" description="Helical" evidence="10">
    <location>
        <begin position="48"/>
        <end position="67"/>
    </location>
</feature>
<dbReference type="GeneID" id="117238398"/>
<evidence type="ECO:0000256" key="10">
    <source>
        <dbReference type="RuleBase" id="RU351113"/>
    </source>
</evidence>
<feature type="transmembrane region" description="Helical" evidence="10">
    <location>
        <begin position="138"/>
        <end position="157"/>
    </location>
</feature>
<comment type="subcellular location">
    <subcellularLocation>
        <location evidence="1 10">Cell membrane</location>
        <topology evidence="1 10">Multi-pass membrane protein</topology>
    </subcellularLocation>
</comment>
<feature type="transmembrane region" description="Helical" evidence="10">
    <location>
        <begin position="204"/>
        <end position="223"/>
    </location>
</feature>
<organism evidence="11 12">
    <name type="scientific">Bombus vosnesenskii</name>
    <dbReference type="NCBI Taxonomy" id="207650"/>
    <lineage>
        <taxon>Eukaryota</taxon>
        <taxon>Metazoa</taxon>
        <taxon>Ecdysozoa</taxon>
        <taxon>Arthropoda</taxon>
        <taxon>Hexapoda</taxon>
        <taxon>Insecta</taxon>
        <taxon>Pterygota</taxon>
        <taxon>Neoptera</taxon>
        <taxon>Endopterygota</taxon>
        <taxon>Hymenoptera</taxon>
        <taxon>Apocrita</taxon>
        <taxon>Aculeata</taxon>
        <taxon>Apoidea</taxon>
        <taxon>Anthophila</taxon>
        <taxon>Apidae</taxon>
        <taxon>Bombus</taxon>
        <taxon>Pyrobombus</taxon>
    </lineage>
</organism>
<evidence type="ECO:0000256" key="5">
    <source>
        <dbReference type="ARBA" id="ARBA00022725"/>
    </source>
</evidence>
<evidence type="ECO:0000313" key="11">
    <source>
        <dbReference type="Proteomes" id="UP000504631"/>
    </source>
</evidence>
<dbReference type="AlphaFoldDB" id="A0A6J3L3Z5"/>
<name>A0A6J3L3Z5_9HYME</name>
<dbReference type="Pfam" id="PF02949">
    <property type="entry name" value="7tm_6"/>
    <property type="match status" value="1"/>
</dbReference>
<comment type="similarity">
    <text evidence="10">Belongs to the insect chemoreceptor superfamily. Heteromeric odorant receptor channel (TC 1.A.69) family.</text>
</comment>